<keyword evidence="3" id="KW-1185">Reference proteome</keyword>
<proteinExistence type="predicted"/>
<reference evidence="2" key="1">
    <citation type="submission" date="2023-03" db="EMBL/GenBank/DDBJ databases">
        <title>Massive genome expansion in bonnet fungi (Mycena s.s.) driven by repeated elements and novel gene families across ecological guilds.</title>
        <authorList>
            <consortium name="Lawrence Berkeley National Laboratory"/>
            <person name="Harder C.B."/>
            <person name="Miyauchi S."/>
            <person name="Viragh M."/>
            <person name="Kuo A."/>
            <person name="Thoen E."/>
            <person name="Andreopoulos B."/>
            <person name="Lu D."/>
            <person name="Skrede I."/>
            <person name="Drula E."/>
            <person name="Henrissat B."/>
            <person name="Morin E."/>
            <person name="Kohler A."/>
            <person name="Barry K."/>
            <person name="LaButti K."/>
            <person name="Morin E."/>
            <person name="Salamov A."/>
            <person name="Lipzen A."/>
            <person name="Mereny Z."/>
            <person name="Hegedus B."/>
            <person name="Baldrian P."/>
            <person name="Stursova M."/>
            <person name="Weitz H."/>
            <person name="Taylor A."/>
            <person name="Grigoriev I.V."/>
            <person name="Nagy L.G."/>
            <person name="Martin F."/>
            <person name="Kauserud H."/>
        </authorList>
    </citation>
    <scope>NUCLEOTIDE SEQUENCE</scope>
    <source>
        <strain evidence="2">CBHHK200</strain>
    </source>
</reference>
<sequence length="609" mass="68795">MGPQRQLPLSRYSWYTPLLRVTPPKTPQFVEAKRALDQYNELGFPTTWCPFANDWVPWMMPMRVLKGTRQLVRVAASGYHKVKGLVPPRCPHSSLDSRMKLHLHCKHPNGQKANFYRAESHDCAFTVIIPDLEHRQSEYVTTTEEWETHLAGLHRFDDDDDDQEDHGQSRTSQISPSSTSEDDVEEYLLHGDPRMPSPRDLAAVFGSGPLKPFFCDRVALARKTPTKQAPTKRNPNFIRWPKKPPHAIMALYDERNMSAGSLSRVFSNLEHIDTHLGRAMREFNSPIGLPEFSWRSLRDHNVSCKCCQCVCSIQGYNSHIIDDRCSMAAPMDKVPPHTGALRSLPARTYPPGYQVPITVDFLYTPTGVALAEWNSRIGVPLDVWTLLATSGVKCSAPRCSFFVDLLAVYTTATVTYSYPASILSQVPYTSQDFVGEYIFRPLIVNGLKHRGFMQNYFGEPRASLAKNQWSLIKTVESFPILEPGQLGPKHTRRTLPPPPNYRCRASIRVQTTEHLPEVHETTLVPVPMQPTPMEPAQDDSDYPVIFVSGLEQTALQALAAGECLTKVEQRQIFKTCTLCNSIVFVRLYNEHVQGCDGGGVFRSLRSRDN</sequence>
<organism evidence="2 3">
    <name type="scientific">Mycena alexandri</name>
    <dbReference type="NCBI Taxonomy" id="1745969"/>
    <lineage>
        <taxon>Eukaryota</taxon>
        <taxon>Fungi</taxon>
        <taxon>Dikarya</taxon>
        <taxon>Basidiomycota</taxon>
        <taxon>Agaricomycotina</taxon>
        <taxon>Agaricomycetes</taxon>
        <taxon>Agaricomycetidae</taxon>
        <taxon>Agaricales</taxon>
        <taxon>Marasmiineae</taxon>
        <taxon>Mycenaceae</taxon>
        <taxon>Mycena</taxon>
    </lineage>
</organism>
<dbReference type="AlphaFoldDB" id="A0AAD6S952"/>
<evidence type="ECO:0000313" key="2">
    <source>
        <dbReference type="EMBL" id="KAJ7023189.1"/>
    </source>
</evidence>
<dbReference type="EMBL" id="JARJCM010000192">
    <property type="protein sequence ID" value="KAJ7023189.1"/>
    <property type="molecule type" value="Genomic_DNA"/>
</dbReference>
<comment type="caution">
    <text evidence="2">The sequence shown here is derived from an EMBL/GenBank/DDBJ whole genome shotgun (WGS) entry which is preliminary data.</text>
</comment>
<evidence type="ECO:0000256" key="1">
    <source>
        <dbReference type="SAM" id="MobiDB-lite"/>
    </source>
</evidence>
<gene>
    <name evidence="2" type="ORF">C8F04DRAFT_1306141</name>
</gene>
<evidence type="ECO:0000313" key="3">
    <source>
        <dbReference type="Proteomes" id="UP001218188"/>
    </source>
</evidence>
<feature type="compositionally biased region" description="Low complexity" evidence="1">
    <location>
        <begin position="169"/>
        <end position="179"/>
    </location>
</feature>
<dbReference type="Proteomes" id="UP001218188">
    <property type="component" value="Unassembled WGS sequence"/>
</dbReference>
<feature type="region of interest" description="Disordered" evidence="1">
    <location>
        <begin position="155"/>
        <end position="184"/>
    </location>
</feature>
<accession>A0AAD6S952</accession>
<name>A0AAD6S952_9AGAR</name>
<protein>
    <submittedName>
        <fullName evidence="2">Uncharacterized protein</fullName>
    </submittedName>
</protein>